<feature type="region of interest" description="Disordered" evidence="3">
    <location>
        <begin position="33"/>
        <end position="63"/>
    </location>
</feature>
<dbReference type="Gene3D" id="2.60.40.2500">
    <property type="match status" value="1"/>
</dbReference>
<feature type="compositionally biased region" description="Low complexity" evidence="3">
    <location>
        <begin position="46"/>
        <end position="63"/>
    </location>
</feature>
<feature type="chain" id="PRO_5030813946" evidence="4">
    <location>
        <begin position="30"/>
        <end position="363"/>
    </location>
</feature>
<evidence type="ECO:0000256" key="2">
    <source>
        <dbReference type="ARBA" id="ARBA00022729"/>
    </source>
</evidence>
<dbReference type="RefSeq" id="WP_184266684.1">
    <property type="nucleotide sequence ID" value="NZ_JACIIX010000032.1"/>
</dbReference>
<evidence type="ECO:0000256" key="4">
    <source>
        <dbReference type="SAM" id="SignalP"/>
    </source>
</evidence>
<dbReference type="InterPro" id="IPR033645">
    <property type="entry name" value="VirB9/CagX/TrbG_C"/>
</dbReference>
<dbReference type="InterPro" id="IPR038161">
    <property type="entry name" value="VirB9/CagX/TrbG_C_sf"/>
</dbReference>
<dbReference type="AlphaFoldDB" id="A0A7W9ZJ90"/>
<organism evidence="5 6">
    <name type="scientific">Novispirillum itersonii</name>
    <name type="common">Aquaspirillum itersonii</name>
    <dbReference type="NCBI Taxonomy" id="189"/>
    <lineage>
        <taxon>Bacteria</taxon>
        <taxon>Pseudomonadati</taxon>
        <taxon>Pseudomonadota</taxon>
        <taxon>Alphaproteobacteria</taxon>
        <taxon>Rhodospirillales</taxon>
        <taxon>Novispirillaceae</taxon>
        <taxon>Novispirillum</taxon>
    </lineage>
</organism>
<feature type="signal peptide" evidence="4">
    <location>
        <begin position="1"/>
        <end position="29"/>
    </location>
</feature>
<evidence type="ECO:0000256" key="1">
    <source>
        <dbReference type="ARBA" id="ARBA00006135"/>
    </source>
</evidence>
<comment type="caution">
    <text evidence="5">The sequence shown here is derived from an EMBL/GenBank/DDBJ whole genome shotgun (WGS) entry which is preliminary data.</text>
</comment>
<evidence type="ECO:0000256" key="3">
    <source>
        <dbReference type="SAM" id="MobiDB-lite"/>
    </source>
</evidence>
<dbReference type="CDD" id="cd06911">
    <property type="entry name" value="VirB9_CagX_TrbG"/>
    <property type="match status" value="1"/>
</dbReference>
<dbReference type="EMBL" id="JACIIX010000032">
    <property type="protein sequence ID" value="MBB6212515.1"/>
    <property type="molecule type" value="Genomic_DNA"/>
</dbReference>
<name>A0A7W9ZJ90_NOVIT</name>
<gene>
    <name evidence="5" type="ORF">FHS48_003971</name>
</gene>
<dbReference type="Pfam" id="PF03524">
    <property type="entry name" value="CagX"/>
    <property type="match status" value="1"/>
</dbReference>
<protein>
    <submittedName>
        <fullName evidence="5">ComB9 competence protein</fullName>
    </submittedName>
</protein>
<keyword evidence="2 4" id="KW-0732">Signal</keyword>
<evidence type="ECO:0000313" key="5">
    <source>
        <dbReference type="EMBL" id="MBB6212515.1"/>
    </source>
</evidence>
<reference evidence="5 6" key="1">
    <citation type="submission" date="2020-08" db="EMBL/GenBank/DDBJ databases">
        <title>Genomic Encyclopedia of Type Strains, Phase IV (KMG-IV): sequencing the most valuable type-strain genomes for metagenomic binning, comparative biology and taxonomic classification.</title>
        <authorList>
            <person name="Goeker M."/>
        </authorList>
    </citation>
    <scope>NUCLEOTIDE SEQUENCE [LARGE SCALE GENOMIC DNA]</scope>
    <source>
        <strain evidence="5 6">DSM 11590</strain>
    </source>
</reference>
<dbReference type="InterPro" id="IPR010258">
    <property type="entry name" value="Conjugal_tfr_TrbG/VirB9/CagX"/>
</dbReference>
<dbReference type="Proteomes" id="UP000544872">
    <property type="component" value="Unassembled WGS sequence"/>
</dbReference>
<evidence type="ECO:0000313" key="6">
    <source>
        <dbReference type="Proteomes" id="UP000544872"/>
    </source>
</evidence>
<proteinExistence type="inferred from homology"/>
<keyword evidence="6" id="KW-1185">Reference proteome</keyword>
<accession>A0A7W9ZJ90</accession>
<sequence length="363" mass="39033">MTRTSPMKKILIAAVSALALTVATSSAFAQTARSAGPAPVPPNQQPAMAASPSTPAMMAAPSAGMPPPASVIMQANNQQEGVYGYLERPRSAGQIQQIWDDASQKAGIYTVDACADCSYKVQVREWMVTTIELPRGEVIESVDLGDQRGFQVSQRGKGRLAVRPVGHGYDTNLLIYGKSGAIYPVYLRAIGFNAVEITDFVVRIQGTVSMPEDVADMAVPEISDDKGKAGNTPVNAKQAAASGLAQAFAGADPQASPVQDFVQDAPFDPSKLRGWGQYRLSGNDDTMEPDTVFRDDRFTYIKYGERKWTSTELPTAYVVVDGIDELVNTRVMGDVFVIESTRPKITLKSGESYLCITYKGSDA</sequence>
<comment type="similarity">
    <text evidence="1">Belongs to the TrbG/VirB9 family.</text>
</comment>